<organism evidence="2 3">
    <name type="scientific">Asparagus officinalis</name>
    <name type="common">Garden asparagus</name>
    <dbReference type="NCBI Taxonomy" id="4686"/>
    <lineage>
        <taxon>Eukaryota</taxon>
        <taxon>Viridiplantae</taxon>
        <taxon>Streptophyta</taxon>
        <taxon>Embryophyta</taxon>
        <taxon>Tracheophyta</taxon>
        <taxon>Spermatophyta</taxon>
        <taxon>Magnoliopsida</taxon>
        <taxon>Liliopsida</taxon>
        <taxon>Asparagales</taxon>
        <taxon>Asparagaceae</taxon>
        <taxon>Asparagoideae</taxon>
        <taxon>Asparagus</taxon>
    </lineage>
</organism>
<gene>
    <name evidence="2" type="ORF">A4U43_C09F14550</name>
</gene>
<feature type="region of interest" description="Disordered" evidence="1">
    <location>
        <begin position="27"/>
        <end position="64"/>
    </location>
</feature>
<evidence type="ECO:0000313" key="3">
    <source>
        <dbReference type="Proteomes" id="UP000243459"/>
    </source>
</evidence>
<sequence>MDFSHTSSSLHYAFSLMGYSPPYPPEPPPPGVYPPSPSYGYQGYFNDGYQPPLPPPPPPPPPQSQVYYHSHEYNGDSCLSFLRGCGVSFSVIGYSIVLMV</sequence>
<protein>
    <recommendedName>
        <fullName evidence="4">Cysteine-rich transmembrane CYSTM domain-containing protein</fullName>
    </recommendedName>
</protein>
<evidence type="ECO:0008006" key="4">
    <source>
        <dbReference type="Google" id="ProtNLM"/>
    </source>
</evidence>
<reference evidence="3" key="1">
    <citation type="journal article" date="2017" name="Nat. Commun.">
        <title>The asparagus genome sheds light on the origin and evolution of a young Y chromosome.</title>
        <authorList>
            <person name="Harkess A."/>
            <person name="Zhou J."/>
            <person name="Xu C."/>
            <person name="Bowers J.E."/>
            <person name="Van der Hulst R."/>
            <person name="Ayyampalayam S."/>
            <person name="Mercati F."/>
            <person name="Riccardi P."/>
            <person name="McKain M.R."/>
            <person name="Kakrana A."/>
            <person name="Tang H."/>
            <person name="Ray J."/>
            <person name="Groenendijk J."/>
            <person name="Arikit S."/>
            <person name="Mathioni S.M."/>
            <person name="Nakano M."/>
            <person name="Shan H."/>
            <person name="Telgmann-Rauber A."/>
            <person name="Kanno A."/>
            <person name="Yue Z."/>
            <person name="Chen H."/>
            <person name="Li W."/>
            <person name="Chen Y."/>
            <person name="Xu X."/>
            <person name="Zhang Y."/>
            <person name="Luo S."/>
            <person name="Chen H."/>
            <person name="Gao J."/>
            <person name="Mao Z."/>
            <person name="Pires J.C."/>
            <person name="Luo M."/>
            <person name="Kudrna D."/>
            <person name="Wing R.A."/>
            <person name="Meyers B.C."/>
            <person name="Yi K."/>
            <person name="Kong H."/>
            <person name="Lavrijsen P."/>
            <person name="Sunseri F."/>
            <person name="Falavigna A."/>
            <person name="Ye Y."/>
            <person name="Leebens-Mack J.H."/>
            <person name="Chen G."/>
        </authorList>
    </citation>
    <scope>NUCLEOTIDE SEQUENCE [LARGE SCALE GENOMIC DNA]</scope>
    <source>
        <strain evidence="3">cv. DH0086</strain>
    </source>
</reference>
<name>A0A5P1E7D5_ASPOF</name>
<dbReference type="Proteomes" id="UP000243459">
    <property type="component" value="Chromosome 9"/>
</dbReference>
<feature type="compositionally biased region" description="Pro residues" evidence="1">
    <location>
        <begin position="27"/>
        <end position="37"/>
    </location>
</feature>
<proteinExistence type="predicted"/>
<accession>A0A5P1E7D5</accession>
<dbReference type="OMA" id="SHEYNGD"/>
<evidence type="ECO:0000313" key="2">
    <source>
        <dbReference type="EMBL" id="ONK58582.1"/>
    </source>
</evidence>
<dbReference type="EMBL" id="CM007389">
    <property type="protein sequence ID" value="ONK58582.1"/>
    <property type="molecule type" value="Genomic_DNA"/>
</dbReference>
<feature type="compositionally biased region" description="Pro residues" evidence="1">
    <location>
        <begin position="51"/>
        <end position="63"/>
    </location>
</feature>
<evidence type="ECO:0000256" key="1">
    <source>
        <dbReference type="SAM" id="MobiDB-lite"/>
    </source>
</evidence>
<dbReference type="Gramene" id="ONK58582">
    <property type="protein sequence ID" value="ONK58582"/>
    <property type="gene ID" value="A4U43_C09F14550"/>
</dbReference>
<dbReference type="AlphaFoldDB" id="A0A5P1E7D5"/>
<keyword evidence="3" id="KW-1185">Reference proteome</keyword>